<dbReference type="NCBIfam" id="TIGR01891">
    <property type="entry name" value="amidohydrolases"/>
    <property type="match status" value="1"/>
</dbReference>
<dbReference type="Gene3D" id="3.30.70.360">
    <property type="match status" value="1"/>
</dbReference>
<evidence type="ECO:0000313" key="3">
    <source>
        <dbReference type="Proteomes" id="UP001500880"/>
    </source>
</evidence>
<dbReference type="Pfam" id="PF07687">
    <property type="entry name" value="M20_dimer"/>
    <property type="match status" value="1"/>
</dbReference>
<dbReference type="InterPro" id="IPR011650">
    <property type="entry name" value="Peptidase_M20_dimer"/>
</dbReference>
<organism evidence="2 3">
    <name type="scientific">Salinibacillus aidingensis</name>
    <dbReference type="NCBI Taxonomy" id="237684"/>
    <lineage>
        <taxon>Bacteria</taxon>
        <taxon>Bacillati</taxon>
        <taxon>Bacillota</taxon>
        <taxon>Bacilli</taxon>
        <taxon>Bacillales</taxon>
        <taxon>Bacillaceae</taxon>
        <taxon>Salinibacillus</taxon>
    </lineage>
</organism>
<comment type="caution">
    <text evidence="2">The sequence shown here is derived from an EMBL/GenBank/DDBJ whole genome shotgun (WGS) entry which is preliminary data.</text>
</comment>
<gene>
    <name evidence="2" type="primary">sndC</name>
    <name evidence="2" type="ORF">GCM10008986_16100</name>
</gene>
<reference evidence="2 3" key="1">
    <citation type="journal article" date="2019" name="Int. J. Syst. Evol. Microbiol.">
        <title>The Global Catalogue of Microorganisms (GCM) 10K type strain sequencing project: providing services to taxonomists for standard genome sequencing and annotation.</title>
        <authorList>
            <consortium name="The Broad Institute Genomics Platform"/>
            <consortium name="The Broad Institute Genome Sequencing Center for Infectious Disease"/>
            <person name="Wu L."/>
            <person name="Ma J."/>
        </authorList>
    </citation>
    <scope>NUCLEOTIDE SEQUENCE [LARGE SCALE GENOMIC DNA]</scope>
    <source>
        <strain evidence="2 3">JCM 12389</strain>
    </source>
</reference>
<dbReference type="EMBL" id="BAAADO010000003">
    <property type="protein sequence ID" value="GAA0490840.1"/>
    <property type="molecule type" value="Genomic_DNA"/>
</dbReference>
<protein>
    <submittedName>
        <fullName evidence="2">N-acetyl amino acid acetylase SndC</fullName>
    </submittedName>
</protein>
<feature type="domain" description="Peptidase M20 dimerisation" evidence="1">
    <location>
        <begin position="184"/>
        <end position="285"/>
    </location>
</feature>
<dbReference type="PANTHER" id="PTHR11014:SF63">
    <property type="entry name" value="METALLOPEPTIDASE, PUTATIVE (AFU_ORTHOLOGUE AFUA_6G09600)-RELATED"/>
    <property type="match status" value="1"/>
</dbReference>
<dbReference type="InterPro" id="IPR002933">
    <property type="entry name" value="Peptidase_M20"/>
</dbReference>
<keyword evidence="3" id="KW-1185">Reference proteome</keyword>
<dbReference type="PIRSF" id="PIRSF005962">
    <property type="entry name" value="Pept_M20D_amidohydro"/>
    <property type="match status" value="1"/>
</dbReference>
<accession>A0ABN1B5X6</accession>
<dbReference type="Pfam" id="PF01546">
    <property type="entry name" value="Peptidase_M20"/>
    <property type="match status" value="1"/>
</dbReference>
<dbReference type="InterPro" id="IPR036264">
    <property type="entry name" value="Bact_exopeptidase_dim_dom"/>
</dbReference>
<dbReference type="RefSeq" id="WP_343839625.1">
    <property type="nucleotide sequence ID" value="NZ_BAAADO010000003.1"/>
</dbReference>
<dbReference type="PANTHER" id="PTHR11014">
    <property type="entry name" value="PEPTIDASE M20 FAMILY MEMBER"/>
    <property type="match status" value="1"/>
</dbReference>
<name>A0ABN1B5X6_9BACI</name>
<dbReference type="Gene3D" id="3.40.630.10">
    <property type="entry name" value="Zn peptidases"/>
    <property type="match status" value="1"/>
</dbReference>
<sequence>MWDKIFQAVDDLFDEMVNIRRYLHQYPELSFHEEKTSKYIADFYNQLGIPCRTNIGGYGVTATLKGGKPGKTVALRADFDALPIQEENEVSYKSKVPGVMHACGHDGHTAALLCLAKAVLPFQEQLPGTIIFIHQPAEEYAPGGAKPMIEAGVLENVDAVFGTHLWTDTPLGLLHTSKGNFMAGADRFEISIKGKGGHGAKPHQTKDAIVIASQLVTQLQQIMSRRIDPLKTGVVTVGTFEAGQAFNIIADSAKLVGTVRTFDANVQEKIIEQMESIIKSVCLPYEADYDFHYAKGYPPVVNHPDEAELILKEGKNVPGIKDTEEVEPSMTGEDFAYYLLEKPGAFYFTGAQKEKENYPHHHPKFDFDERALPLDAKTLLQAYRSYQEKHS</sequence>
<proteinExistence type="predicted"/>
<dbReference type="Proteomes" id="UP001500880">
    <property type="component" value="Unassembled WGS sequence"/>
</dbReference>
<dbReference type="SUPFAM" id="SSF53187">
    <property type="entry name" value="Zn-dependent exopeptidases"/>
    <property type="match status" value="1"/>
</dbReference>
<evidence type="ECO:0000313" key="2">
    <source>
        <dbReference type="EMBL" id="GAA0490840.1"/>
    </source>
</evidence>
<dbReference type="InterPro" id="IPR017439">
    <property type="entry name" value="Amidohydrolase"/>
</dbReference>
<dbReference type="SUPFAM" id="SSF55031">
    <property type="entry name" value="Bacterial exopeptidase dimerisation domain"/>
    <property type="match status" value="1"/>
</dbReference>
<evidence type="ECO:0000259" key="1">
    <source>
        <dbReference type="Pfam" id="PF07687"/>
    </source>
</evidence>
<dbReference type="CDD" id="cd08021">
    <property type="entry name" value="M20_Acy1_YhaA-like"/>
    <property type="match status" value="1"/>
</dbReference>